<gene>
    <name evidence="2" type="ORF">DB895_07920</name>
</gene>
<keyword evidence="1" id="KW-0472">Membrane</keyword>
<protein>
    <submittedName>
        <fullName evidence="2">Uncharacterized protein</fullName>
    </submittedName>
</protein>
<evidence type="ECO:0000313" key="2">
    <source>
        <dbReference type="EMBL" id="PWA05218.1"/>
    </source>
</evidence>
<dbReference type="AlphaFoldDB" id="A0A2U1JK12"/>
<keyword evidence="3" id="KW-1185">Reference proteome</keyword>
<accession>A0A2U1JK12</accession>
<sequence length="175" mass="20567">MKERNEFELIVSQPKNSLWKIIVSGLFYAFAVRAILCIVFLQHYSRLDPDEAEFFNKNIMVAMICLVGGIYFSVRLTILIDTANSKLISRYFLGFFSVNFKTEIPELKYVSISKNEDEIYLIDLWYRANKYYNMCYSEEKDLAFKFAEMVAEKLHINFLDATEKGNSKWIEKPNS</sequence>
<proteinExistence type="predicted"/>
<dbReference type="EMBL" id="QCZI01000008">
    <property type="protein sequence ID" value="PWA05218.1"/>
    <property type="molecule type" value="Genomic_DNA"/>
</dbReference>
<keyword evidence="1" id="KW-1133">Transmembrane helix</keyword>
<dbReference type="OrthoDB" id="1200950at2"/>
<keyword evidence="1" id="KW-0812">Transmembrane</keyword>
<organism evidence="2 3">
    <name type="scientific">Flavobacterium psychrotolerans</name>
    <dbReference type="NCBI Taxonomy" id="2169410"/>
    <lineage>
        <taxon>Bacteria</taxon>
        <taxon>Pseudomonadati</taxon>
        <taxon>Bacteroidota</taxon>
        <taxon>Flavobacteriia</taxon>
        <taxon>Flavobacteriales</taxon>
        <taxon>Flavobacteriaceae</taxon>
        <taxon>Flavobacterium</taxon>
    </lineage>
</organism>
<dbReference type="Proteomes" id="UP000245449">
    <property type="component" value="Unassembled WGS sequence"/>
</dbReference>
<feature type="transmembrane region" description="Helical" evidence="1">
    <location>
        <begin position="61"/>
        <end position="80"/>
    </location>
</feature>
<feature type="transmembrane region" description="Helical" evidence="1">
    <location>
        <begin position="21"/>
        <end position="41"/>
    </location>
</feature>
<dbReference type="RefSeq" id="WP_116724824.1">
    <property type="nucleotide sequence ID" value="NZ_QCZI01000008.1"/>
</dbReference>
<name>A0A2U1JK12_9FLAO</name>
<evidence type="ECO:0000256" key="1">
    <source>
        <dbReference type="SAM" id="Phobius"/>
    </source>
</evidence>
<reference evidence="2 3" key="1">
    <citation type="submission" date="2018-04" db="EMBL/GenBank/DDBJ databases">
        <title>Flavobacterium sp. nov., isolated from glacier ice.</title>
        <authorList>
            <person name="Liu Q."/>
            <person name="Xin Y.-H."/>
        </authorList>
    </citation>
    <scope>NUCLEOTIDE SEQUENCE [LARGE SCALE GENOMIC DNA]</scope>
    <source>
        <strain evidence="2 3">RB1R5</strain>
    </source>
</reference>
<comment type="caution">
    <text evidence="2">The sequence shown here is derived from an EMBL/GenBank/DDBJ whole genome shotgun (WGS) entry which is preliminary data.</text>
</comment>
<evidence type="ECO:0000313" key="3">
    <source>
        <dbReference type="Proteomes" id="UP000245449"/>
    </source>
</evidence>